<name>A0A183JF74_9TREM</name>
<organism evidence="3">
    <name type="scientific">Schistosoma curassoni</name>
    <dbReference type="NCBI Taxonomy" id="6186"/>
    <lineage>
        <taxon>Eukaryota</taxon>
        <taxon>Metazoa</taxon>
        <taxon>Spiralia</taxon>
        <taxon>Lophotrochozoa</taxon>
        <taxon>Platyhelminthes</taxon>
        <taxon>Trematoda</taxon>
        <taxon>Digenea</taxon>
        <taxon>Strigeidida</taxon>
        <taxon>Schistosomatoidea</taxon>
        <taxon>Schistosomatidae</taxon>
        <taxon>Schistosoma</taxon>
    </lineage>
</organism>
<dbReference type="WBParaSite" id="SCUD_0000133901-mRNA-1">
    <property type="protein sequence ID" value="SCUD_0000133901-mRNA-1"/>
    <property type="gene ID" value="SCUD_0000133901"/>
</dbReference>
<reference evidence="3" key="1">
    <citation type="submission" date="2016-06" db="UniProtKB">
        <authorList>
            <consortium name="WormBaseParasite"/>
        </authorList>
    </citation>
    <scope>IDENTIFICATION</scope>
</reference>
<sequence>MQLDDLDFTDNIVLLSHTHQQMWVKTTSVAAKASISIVVKDSQQETLNLGFVLIATCQQGVSIIFRELMLPDVFDPLSPRR</sequence>
<accession>A0A183JF74</accession>
<dbReference type="AlphaFoldDB" id="A0A183JF74"/>
<gene>
    <name evidence="1" type="ORF">SCUD_LOCUS1340</name>
</gene>
<protein>
    <submittedName>
        <fullName evidence="3">MMS1_N domain-containing protein</fullName>
    </submittedName>
</protein>
<dbReference type="Proteomes" id="UP000279833">
    <property type="component" value="Unassembled WGS sequence"/>
</dbReference>
<evidence type="ECO:0000313" key="3">
    <source>
        <dbReference type="WBParaSite" id="SCUD_0000133901-mRNA-1"/>
    </source>
</evidence>
<keyword evidence="2" id="KW-1185">Reference proteome</keyword>
<proteinExistence type="predicted"/>
<reference evidence="1 2" key="2">
    <citation type="submission" date="2018-11" db="EMBL/GenBank/DDBJ databases">
        <authorList>
            <consortium name="Pathogen Informatics"/>
        </authorList>
    </citation>
    <scope>NUCLEOTIDE SEQUENCE [LARGE SCALE GENOMIC DNA]</scope>
    <source>
        <strain evidence="1">Dakar</strain>
        <strain evidence="2">Dakar, Senegal</strain>
    </source>
</reference>
<dbReference type="EMBL" id="UZAK01001059">
    <property type="protein sequence ID" value="VDO67051.1"/>
    <property type="molecule type" value="Genomic_DNA"/>
</dbReference>
<evidence type="ECO:0000313" key="2">
    <source>
        <dbReference type="Proteomes" id="UP000279833"/>
    </source>
</evidence>
<evidence type="ECO:0000313" key="1">
    <source>
        <dbReference type="EMBL" id="VDO67051.1"/>
    </source>
</evidence>